<sequence length="230" mass="26283">MNKLILLYGTPGHENADQRLRQQQQRRLHVAARREKRALHIESRHAAESRREAEVESVKKDRHSAIVCSCPFCKEKKYTHREDCIRHIHDFHPRCPSCGKYFHHDHGRSALEQRAVHQLEQKHCYCKVHDIVFSSTREQGNHLREVRHDYDTNDDHESRPRTASTGSATAITDAAGRVQASDVGKTEEGDISDDEEGGVALTPDPRDMNEGSGDELCHIRVAGTVWAERE</sequence>
<reference evidence="1" key="1">
    <citation type="submission" date="2023-07" db="EMBL/GenBank/DDBJ databases">
        <title>Black Yeasts Isolated from many extreme environments.</title>
        <authorList>
            <person name="Coleine C."/>
            <person name="Stajich J.E."/>
            <person name="Selbmann L."/>
        </authorList>
    </citation>
    <scope>NUCLEOTIDE SEQUENCE</scope>
    <source>
        <strain evidence="1">CCFEE 5714</strain>
    </source>
</reference>
<protein>
    <submittedName>
        <fullName evidence="1">Uncharacterized protein</fullName>
    </submittedName>
</protein>
<comment type="caution">
    <text evidence="1">The sequence shown here is derived from an EMBL/GenBank/DDBJ whole genome shotgun (WGS) entry which is preliminary data.</text>
</comment>
<dbReference type="Proteomes" id="UP001281147">
    <property type="component" value="Unassembled WGS sequence"/>
</dbReference>
<keyword evidence="2" id="KW-1185">Reference proteome</keyword>
<evidence type="ECO:0000313" key="2">
    <source>
        <dbReference type="Proteomes" id="UP001281147"/>
    </source>
</evidence>
<proteinExistence type="predicted"/>
<name>A0ACC3N1Q4_9PEZI</name>
<dbReference type="EMBL" id="JAUTXU010000108">
    <property type="protein sequence ID" value="KAK3707641.1"/>
    <property type="molecule type" value="Genomic_DNA"/>
</dbReference>
<gene>
    <name evidence="1" type="ORF">LTR37_011989</name>
</gene>
<accession>A0ACC3N1Q4</accession>
<organism evidence="1 2">
    <name type="scientific">Vermiconidia calcicola</name>
    <dbReference type="NCBI Taxonomy" id="1690605"/>
    <lineage>
        <taxon>Eukaryota</taxon>
        <taxon>Fungi</taxon>
        <taxon>Dikarya</taxon>
        <taxon>Ascomycota</taxon>
        <taxon>Pezizomycotina</taxon>
        <taxon>Dothideomycetes</taxon>
        <taxon>Dothideomycetidae</taxon>
        <taxon>Mycosphaerellales</taxon>
        <taxon>Extremaceae</taxon>
        <taxon>Vermiconidia</taxon>
    </lineage>
</organism>
<evidence type="ECO:0000313" key="1">
    <source>
        <dbReference type="EMBL" id="KAK3707641.1"/>
    </source>
</evidence>